<dbReference type="InterPro" id="IPR036390">
    <property type="entry name" value="WH_DNA-bd_sf"/>
</dbReference>
<dbReference type="FunFam" id="1.10.10.10:FF:000038">
    <property type="entry name" value="Glycine cleavage system transcriptional activator"/>
    <property type="match status" value="1"/>
</dbReference>
<dbReference type="PANTHER" id="PTHR30537:SF79">
    <property type="entry name" value="TRANSCRIPTIONAL REGULATOR-RELATED"/>
    <property type="match status" value="1"/>
</dbReference>
<dbReference type="NCBIfam" id="NF008352">
    <property type="entry name" value="PRK11139.1"/>
    <property type="match status" value="1"/>
</dbReference>
<evidence type="ECO:0000256" key="1">
    <source>
        <dbReference type="ARBA" id="ARBA00009437"/>
    </source>
</evidence>
<dbReference type="CDD" id="cd08432">
    <property type="entry name" value="PBP2_GcdR_TrpI_HvrB_AmpR_like"/>
    <property type="match status" value="1"/>
</dbReference>
<dbReference type="GO" id="GO:0043565">
    <property type="term" value="F:sequence-specific DNA binding"/>
    <property type="evidence" value="ECO:0007669"/>
    <property type="project" value="TreeGrafter"/>
</dbReference>
<accession>A0A0A1FGM4</accession>
<dbReference type="PROSITE" id="PS50931">
    <property type="entry name" value="HTH_LYSR"/>
    <property type="match status" value="1"/>
</dbReference>
<dbReference type="HOGENOM" id="CLU_039613_37_0_4"/>
<keyword evidence="2" id="KW-0805">Transcription regulation</keyword>
<dbReference type="OrthoDB" id="8591238at2"/>
<dbReference type="KEGG" id="care:LT85_4775"/>
<dbReference type="EMBL" id="CP009962">
    <property type="protein sequence ID" value="AIY43933.1"/>
    <property type="molecule type" value="Genomic_DNA"/>
</dbReference>
<dbReference type="Pfam" id="PF03466">
    <property type="entry name" value="LysR_substrate"/>
    <property type="match status" value="1"/>
</dbReference>
<keyword evidence="7" id="KW-1185">Reference proteome</keyword>
<feature type="domain" description="HTH lysR-type" evidence="5">
    <location>
        <begin position="8"/>
        <end position="65"/>
    </location>
</feature>
<evidence type="ECO:0000256" key="4">
    <source>
        <dbReference type="ARBA" id="ARBA00023163"/>
    </source>
</evidence>
<dbReference type="PANTHER" id="PTHR30537">
    <property type="entry name" value="HTH-TYPE TRANSCRIPTIONAL REGULATOR"/>
    <property type="match status" value="1"/>
</dbReference>
<evidence type="ECO:0000313" key="7">
    <source>
        <dbReference type="Proteomes" id="UP000030302"/>
    </source>
</evidence>
<name>A0A0A1FGM4_9BURK</name>
<dbReference type="PRINTS" id="PR00039">
    <property type="entry name" value="HTHLYSR"/>
</dbReference>
<dbReference type="SUPFAM" id="SSF53850">
    <property type="entry name" value="Periplasmic binding protein-like II"/>
    <property type="match status" value="1"/>
</dbReference>
<protein>
    <submittedName>
        <fullName evidence="6">Glycine cleavage system transcriptional activator GcvA</fullName>
    </submittedName>
</protein>
<evidence type="ECO:0000256" key="3">
    <source>
        <dbReference type="ARBA" id="ARBA00023125"/>
    </source>
</evidence>
<dbReference type="InterPro" id="IPR005119">
    <property type="entry name" value="LysR_subst-bd"/>
</dbReference>
<dbReference type="Gene3D" id="3.40.190.10">
    <property type="entry name" value="Periplasmic binding protein-like II"/>
    <property type="match status" value="2"/>
</dbReference>
<gene>
    <name evidence="6" type="primary">gcvA</name>
    <name evidence="6" type="ORF">LT85_4775</name>
</gene>
<dbReference type="Proteomes" id="UP000030302">
    <property type="component" value="Chromosome"/>
</dbReference>
<dbReference type="RefSeq" id="WP_038493945.1">
    <property type="nucleotide sequence ID" value="NZ_CP009962.1"/>
</dbReference>
<dbReference type="Gene3D" id="1.10.10.10">
    <property type="entry name" value="Winged helix-like DNA-binding domain superfamily/Winged helix DNA-binding domain"/>
    <property type="match status" value="1"/>
</dbReference>
<dbReference type="STRING" id="279058.LT85_4775"/>
<dbReference type="GO" id="GO:0006351">
    <property type="term" value="P:DNA-templated transcription"/>
    <property type="evidence" value="ECO:0007669"/>
    <property type="project" value="TreeGrafter"/>
</dbReference>
<dbReference type="SUPFAM" id="SSF46785">
    <property type="entry name" value="Winged helix' DNA-binding domain"/>
    <property type="match status" value="1"/>
</dbReference>
<comment type="similarity">
    <text evidence="1">Belongs to the LysR transcriptional regulatory family.</text>
</comment>
<evidence type="ECO:0000313" key="6">
    <source>
        <dbReference type="EMBL" id="AIY43933.1"/>
    </source>
</evidence>
<dbReference type="InterPro" id="IPR036388">
    <property type="entry name" value="WH-like_DNA-bd_sf"/>
</dbReference>
<dbReference type="AlphaFoldDB" id="A0A0A1FGM4"/>
<dbReference type="GO" id="GO:0003700">
    <property type="term" value="F:DNA-binding transcription factor activity"/>
    <property type="evidence" value="ECO:0007669"/>
    <property type="project" value="InterPro"/>
</dbReference>
<proteinExistence type="inferred from homology"/>
<evidence type="ECO:0000259" key="5">
    <source>
        <dbReference type="PROSITE" id="PS50931"/>
    </source>
</evidence>
<keyword evidence="3" id="KW-0238">DNA-binding</keyword>
<dbReference type="InterPro" id="IPR058163">
    <property type="entry name" value="LysR-type_TF_proteobact-type"/>
</dbReference>
<organism evidence="6 7">
    <name type="scientific">Collimonas arenae</name>
    <dbReference type="NCBI Taxonomy" id="279058"/>
    <lineage>
        <taxon>Bacteria</taxon>
        <taxon>Pseudomonadati</taxon>
        <taxon>Pseudomonadota</taxon>
        <taxon>Betaproteobacteria</taxon>
        <taxon>Burkholderiales</taxon>
        <taxon>Oxalobacteraceae</taxon>
        <taxon>Collimonas</taxon>
    </lineage>
</organism>
<dbReference type="Pfam" id="PF00126">
    <property type="entry name" value="HTH_1"/>
    <property type="match status" value="1"/>
</dbReference>
<sequence length="318" mass="35498">MVDLRKLPNLSALRAFEAAARTGSCSRAAEEIYVTPGAISHQIRTLEQELGVQLFTRHGKRITITEQGQRFAATIRKSLDEIALATETLKFDAKQKRLTISALPSFASRWLAPRLWKFIDLHPDTEVVLQSSSHLNDLAREPIDVGLRFGFGNYPGMVVEKLMDDFYYPVASPTYRNGNLPKSPQELEQCSLLRMDTEASWLPWFDAAKVNLVEPTGGLLIEDASMLLRSASDGLGIALTRHAIALQEIASGQLIRLFDVVARCPTSYYFACTPEAMNKPQVQAFYRWLLEEVKIFKAQSDWPGPPPLSLDESATTPS</sequence>
<keyword evidence="4" id="KW-0804">Transcription</keyword>
<evidence type="ECO:0000256" key="2">
    <source>
        <dbReference type="ARBA" id="ARBA00023015"/>
    </source>
</evidence>
<dbReference type="InterPro" id="IPR000847">
    <property type="entry name" value="LysR_HTH_N"/>
</dbReference>
<reference evidence="7" key="1">
    <citation type="journal article" date="2014" name="Soil Biol. Biochem.">
        <title>Structure and function of bacterial communities in ageing soils: Insights from the Mendocino ecological staircase.</title>
        <authorList>
            <person name="Uroz S."/>
            <person name="Tech J.J."/>
            <person name="Sawaya N.A."/>
            <person name="Frey-Klett P."/>
            <person name="Leveau J.H.J."/>
        </authorList>
    </citation>
    <scope>NUCLEOTIDE SEQUENCE [LARGE SCALE GENOMIC DNA]</scope>
    <source>
        <strain evidence="7">Cal35</strain>
    </source>
</reference>